<feature type="region of interest" description="Disordered" evidence="1">
    <location>
        <begin position="1"/>
        <end position="24"/>
    </location>
</feature>
<gene>
    <name evidence="2" type="ORF">F2P81_011077</name>
</gene>
<dbReference type="EMBL" id="VEVO01000010">
    <property type="protein sequence ID" value="KAF0035765.1"/>
    <property type="molecule type" value="Genomic_DNA"/>
</dbReference>
<organism evidence="2 3">
    <name type="scientific">Scophthalmus maximus</name>
    <name type="common">Turbot</name>
    <name type="synonym">Psetta maxima</name>
    <dbReference type="NCBI Taxonomy" id="52904"/>
    <lineage>
        <taxon>Eukaryota</taxon>
        <taxon>Metazoa</taxon>
        <taxon>Chordata</taxon>
        <taxon>Craniata</taxon>
        <taxon>Vertebrata</taxon>
        <taxon>Euteleostomi</taxon>
        <taxon>Actinopterygii</taxon>
        <taxon>Neopterygii</taxon>
        <taxon>Teleostei</taxon>
        <taxon>Neoteleostei</taxon>
        <taxon>Acanthomorphata</taxon>
        <taxon>Carangaria</taxon>
        <taxon>Pleuronectiformes</taxon>
        <taxon>Pleuronectoidei</taxon>
        <taxon>Scophthalmidae</taxon>
        <taxon>Scophthalmus</taxon>
    </lineage>
</organism>
<feature type="compositionally biased region" description="Basic residues" evidence="1">
    <location>
        <begin position="1"/>
        <end position="16"/>
    </location>
</feature>
<feature type="region of interest" description="Disordered" evidence="1">
    <location>
        <begin position="45"/>
        <end position="87"/>
    </location>
</feature>
<name>A0A6A4SSY6_SCOMX</name>
<protein>
    <submittedName>
        <fullName evidence="2">Uncharacterized protein</fullName>
    </submittedName>
</protein>
<dbReference type="Proteomes" id="UP000438429">
    <property type="component" value="Unassembled WGS sequence"/>
</dbReference>
<accession>A0A6A4SSY6</accession>
<comment type="caution">
    <text evidence="2">The sequence shown here is derived from an EMBL/GenBank/DDBJ whole genome shotgun (WGS) entry which is preliminary data.</text>
</comment>
<sequence>MEHIRNRRRESSRRRSNSASGLVGRCQETRAASCGLHAQGRVTAALDESNKEAESVSSGTSSRTFERDEGPGVSERTGPKQRWRRNR</sequence>
<evidence type="ECO:0000313" key="3">
    <source>
        <dbReference type="Proteomes" id="UP000438429"/>
    </source>
</evidence>
<evidence type="ECO:0000313" key="2">
    <source>
        <dbReference type="EMBL" id="KAF0035765.1"/>
    </source>
</evidence>
<proteinExistence type="predicted"/>
<evidence type="ECO:0000256" key="1">
    <source>
        <dbReference type="SAM" id="MobiDB-lite"/>
    </source>
</evidence>
<reference evidence="2 3" key="1">
    <citation type="submission" date="2019-06" db="EMBL/GenBank/DDBJ databases">
        <title>Draft genomes of female and male turbot (Scophthalmus maximus).</title>
        <authorList>
            <person name="Xu H."/>
            <person name="Xu X.-W."/>
            <person name="Shao C."/>
            <person name="Chen S."/>
        </authorList>
    </citation>
    <scope>NUCLEOTIDE SEQUENCE [LARGE SCALE GENOMIC DNA]</scope>
    <source>
        <strain evidence="2">Ysfricsl-2016a</strain>
        <tissue evidence="2">Blood</tissue>
    </source>
</reference>
<dbReference type="AlphaFoldDB" id="A0A6A4SSY6"/>